<dbReference type="Proteomes" id="UP000001075">
    <property type="component" value="Unassembled WGS sequence"/>
</dbReference>
<evidence type="ECO:0000313" key="2">
    <source>
        <dbReference type="EMBL" id="EGV98685.1"/>
    </source>
</evidence>
<evidence type="ECO:0000256" key="1">
    <source>
        <dbReference type="SAM" id="MobiDB-lite"/>
    </source>
</evidence>
<feature type="compositionally biased region" description="Gly residues" evidence="1">
    <location>
        <begin position="1"/>
        <end position="10"/>
    </location>
</feature>
<sequence length="58" mass="6322">MGIGGVGGAGSTQEAEADRSLRVQSQSGLKSEFQDSQNCYNKKLCVKETKQKTNKEDR</sequence>
<dbReference type="EMBL" id="JH000226">
    <property type="protein sequence ID" value="EGV98685.1"/>
    <property type="molecule type" value="Genomic_DNA"/>
</dbReference>
<dbReference type="InParanoid" id="G3H9C2"/>
<reference evidence="3" key="1">
    <citation type="journal article" date="2011" name="Nat. Biotechnol.">
        <title>The genomic sequence of the Chinese hamster ovary (CHO)-K1 cell line.</title>
        <authorList>
            <person name="Xu X."/>
            <person name="Nagarajan H."/>
            <person name="Lewis N.E."/>
            <person name="Pan S."/>
            <person name="Cai Z."/>
            <person name="Liu X."/>
            <person name="Chen W."/>
            <person name="Xie M."/>
            <person name="Wang W."/>
            <person name="Hammond S."/>
            <person name="Andersen M.R."/>
            <person name="Neff N."/>
            <person name="Passarelli B."/>
            <person name="Koh W."/>
            <person name="Fan H.C."/>
            <person name="Wang J."/>
            <person name="Gui Y."/>
            <person name="Lee K.H."/>
            <person name="Betenbaugh M.J."/>
            <person name="Quake S.R."/>
            <person name="Famili I."/>
            <person name="Palsson B.O."/>
            <person name="Wang J."/>
        </authorList>
    </citation>
    <scope>NUCLEOTIDE SEQUENCE [LARGE SCALE GENOMIC DNA]</scope>
    <source>
        <strain evidence="3">CHO K1 cell line</strain>
    </source>
</reference>
<accession>G3H9C2</accession>
<feature type="region of interest" description="Disordered" evidence="1">
    <location>
        <begin position="1"/>
        <end position="34"/>
    </location>
</feature>
<organism evidence="2 3">
    <name type="scientific">Cricetulus griseus</name>
    <name type="common">Chinese hamster</name>
    <name type="synonym">Cricetulus barabensis griseus</name>
    <dbReference type="NCBI Taxonomy" id="10029"/>
    <lineage>
        <taxon>Eukaryota</taxon>
        <taxon>Metazoa</taxon>
        <taxon>Chordata</taxon>
        <taxon>Craniata</taxon>
        <taxon>Vertebrata</taxon>
        <taxon>Euteleostomi</taxon>
        <taxon>Mammalia</taxon>
        <taxon>Eutheria</taxon>
        <taxon>Euarchontoglires</taxon>
        <taxon>Glires</taxon>
        <taxon>Rodentia</taxon>
        <taxon>Myomorpha</taxon>
        <taxon>Muroidea</taxon>
        <taxon>Cricetidae</taxon>
        <taxon>Cricetinae</taxon>
        <taxon>Cricetulus</taxon>
    </lineage>
</organism>
<name>G3H9C2_CRIGR</name>
<feature type="compositionally biased region" description="Polar residues" evidence="1">
    <location>
        <begin position="22"/>
        <end position="34"/>
    </location>
</feature>
<evidence type="ECO:0000313" key="3">
    <source>
        <dbReference type="Proteomes" id="UP000001075"/>
    </source>
</evidence>
<protein>
    <submittedName>
        <fullName evidence="2">Uncharacterized protein</fullName>
    </submittedName>
</protein>
<proteinExistence type="predicted"/>
<gene>
    <name evidence="2" type="ORF">I79_006989</name>
</gene>
<dbReference type="AlphaFoldDB" id="G3H9C2"/>